<protein>
    <submittedName>
        <fullName evidence="1">Uncharacterized protein</fullName>
    </submittedName>
</protein>
<proteinExistence type="predicted"/>
<evidence type="ECO:0000313" key="2">
    <source>
        <dbReference type="Proteomes" id="UP001291623"/>
    </source>
</evidence>
<accession>A0AAE1RKZ1</accession>
<dbReference type="Proteomes" id="UP001291623">
    <property type="component" value="Unassembled WGS sequence"/>
</dbReference>
<name>A0AAE1RKZ1_9SOLA</name>
<dbReference type="EMBL" id="JAVYJV010000014">
    <property type="protein sequence ID" value="KAK4354329.1"/>
    <property type="molecule type" value="Genomic_DNA"/>
</dbReference>
<sequence>MKVRVHTRASPSFLDSMENSLCLIIRLLYKKHILKATLYVHQDKADRINNWPKWASAALQFSSSFTTYRPTSTNNLKQDKQNTF</sequence>
<dbReference type="AlphaFoldDB" id="A0AAE1RKZ1"/>
<keyword evidence="2" id="KW-1185">Reference proteome</keyword>
<evidence type="ECO:0000313" key="1">
    <source>
        <dbReference type="EMBL" id="KAK4354329.1"/>
    </source>
</evidence>
<organism evidence="1 2">
    <name type="scientific">Anisodus tanguticus</name>
    <dbReference type="NCBI Taxonomy" id="243964"/>
    <lineage>
        <taxon>Eukaryota</taxon>
        <taxon>Viridiplantae</taxon>
        <taxon>Streptophyta</taxon>
        <taxon>Embryophyta</taxon>
        <taxon>Tracheophyta</taxon>
        <taxon>Spermatophyta</taxon>
        <taxon>Magnoliopsida</taxon>
        <taxon>eudicotyledons</taxon>
        <taxon>Gunneridae</taxon>
        <taxon>Pentapetalae</taxon>
        <taxon>asterids</taxon>
        <taxon>lamiids</taxon>
        <taxon>Solanales</taxon>
        <taxon>Solanaceae</taxon>
        <taxon>Solanoideae</taxon>
        <taxon>Hyoscyameae</taxon>
        <taxon>Anisodus</taxon>
    </lineage>
</organism>
<gene>
    <name evidence="1" type="ORF">RND71_026523</name>
</gene>
<reference evidence="1" key="1">
    <citation type="submission" date="2023-12" db="EMBL/GenBank/DDBJ databases">
        <title>Genome assembly of Anisodus tanguticus.</title>
        <authorList>
            <person name="Wang Y.-J."/>
        </authorList>
    </citation>
    <scope>NUCLEOTIDE SEQUENCE</scope>
    <source>
        <strain evidence="1">KB-2021</strain>
        <tissue evidence="1">Leaf</tissue>
    </source>
</reference>
<comment type="caution">
    <text evidence="1">The sequence shown here is derived from an EMBL/GenBank/DDBJ whole genome shotgun (WGS) entry which is preliminary data.</text>
</comment>